<evidence type="ECO:0000256" key="2">
    <source>
        <dbReference type="ARBA" id="ARBA00004496"/>
    </source>
</evidence>
<evidence type="ECO:0000256" key="3">
    <source>
        <dbReference type="ARBA" id="ARBA00006442"/>
    </source>
</evidence>
<feature type="domain" description="Rubredoxin binding" evidence="10">
    <location>
        <begin position="308"/>
        <end position="377"/>
    </location>
</feature>
<evidence type="ECO:0000259" key="10">
    <source>
        <dbReference type="Pfam" id="PF18113"/>
    </source>
</evidence>
<evidence type="ECO:0000313" key="12">
    <source>
        <dbReference type="Proteomes" id="UP001500604"/>
    </source>
</evidence>
<evidence type="ECO:0000313" key="11">
    <source>
        <dbReference type="EMBL" id="GAA4649429.1"/>
    </source>
</evidence>
<reference evidence="12" key="1">
    <citation type="journal article" date="2019" name="Int. J. Syst. Evol. Microbiol.">
        <title>The Global Catalogue of Microorganisms (GCM) 10K type strain sequencing project: providing services to taxonomists for standard genome sequencing and annotation.</title>
        <authorList>
            <consortium name="The Broad Institute Genomics Platform"/>
            <consortium name="The Broad Institute Genome Sequencing Center for Infectious Disease"/>
            <person name="Wu L."/>
            <person name="Ma J."/>
        </authorList>
    </citation>
    <scope>NUCLEOTIDE SEQUENCE [LARGE SCALE GENOMIC DNA]</scope>
    <source>
        <strain evidence="12">JCM 17805</strain>
    </source>
</reference>
<evidence type="ECO:0000259" key="9">
    <source>
        <dbReference type="Pfam" id="PF07992"/>
    </source>
</evidence>
<dbReference type="Gene3D" id="3.30.390.120">
    <property type="match status" value="1"/>
</dbReference>
<dbReference type="NCBIfam" id="NF003437">
    <property type="entry name" value="PRK04965.1"/>
    <property type="match status" value="1"/>
</dbReference>
<dbReference type="RefSeq" id="WP_345195272.1">
    <property type="nucleotide sequence ID" value="NZ_BAABFL010000133.1"/>
</dbReference>
<gene>
    <name evidence="11" type="primary">norW</name>
    <name evidence="11" type="ORF">GCM10023116_17030</name>
</gene>
<evidence type="ECO:0000256" key="8">
    <source>
        <dbReference type="ARBA" id="ARBA00023027"/>
    </source>
</evidence>
<dbReference type="PRINTS" id="PR00411">
    <property type="entry name" value="PNDRDTASEI"/>
</dbReference>
<dbReference type="Pfam" id="PF18113">
    <property type="entry name" value="Rbx_binding"/>
    <property type="match status" value="1"/>
</dbReference>
<dbReference type="Pfam" id="PF07992">
    <property type="entry name" value="Pyr_redox_2"/>
    <property type="match status" value="1"/>
</dbReference>
<name>A0ABP8V1I2_9GAMM</name>
<comment type="subcellular location">
    <subcellularLocation>
        <location evidence="2">Cytoplasm</location>
    </subcellularLocation>
</comment>
<accession>A0ABP8V1I2</accession>
<evidence type="ECO:0000256" key="1">
    <source>
        <dbReference type="ARBA" id="ARBA00001974"/>
    </source>
</evidence>
<dbReference type="PANTHER" id="PTHR43429">
    <property type="entry name" value="PYRIDINE NUCLEOTIDE-DISULFIDE OXIDOREDUCTASE DOMAIN-CONTAINING"/>
    <property type="match status" value="1"/>
</dbReference>
<dbReference type="InterPro" id="IPR050260">
    <property type="entry name" value="FAD-bd_OxRdtase"/>
</dbReference>
<evidence type="ECO:0000256" key="6">
    <source>
        <dbReference type="ARBA" id="ARBA00022827"/>
    </source>
</evidence>
<dbReference type="InterPro" id="IPR041364">
    <property type="entry name" value="Rbx-bd"/>
</dbReference>
<feature type="domain" description="FAD/NAD(P)-binding" evidence="9">
    <location>
        <begin position="5"/>
        <end position="277"/>
    </location>
</feature>
<keyword evidence="7" id="KW-0560">Oxidoreductase</keyword>
<evidence type="ECO:0000256" key="7">
    <source>
        <dbReference type="ARBA" id="ARBA00023002"/>
    </source>
</evidence>
<dbReference type="PRINTS" id="PR00368">
    <property type="entry name" value="FADPNR"/>
</dbReference>
<dbReference type="Proteomes" id="UP001500604">
    <property type="component" value="Unassembled WGS sequence"/>
</dbReference>
<dbReference type="PANTHER" id="PTHR43429:SF3">
    <property type="entry name" value="NITRITE REDUCTASE [NAD(P)H]"/>
    <property type="match status" value="1"/>
</dbReference>
<keyword evidence="6" id="KW-0274">FAD</keyword>
<dbReference type="InterPro" id="IPR036188">
    <property type="entry name" value="FAD/NAD-bd_sf"/>
</dbReference>
<dbReference type="Gene3D" id="3.50.50.60">
    <property type="entry name" value="FAD/NAD(P)-binding domain"/>
    <property type="match status" value="2"/>
</dbReference>
<evidence type="ECO:0000256" key="5">
    <source>
        <dbReference type="ARBA" id="ARBA00022630"/>
    </source>
</evidence>
<proteinExistence type="inferred from homology"/>
<keyword evidence="4" id="KW-0963">Cytoplasm</keyword>
<comment type="caution">
    <text evidence="11">The sequence shown here is derived from an EMBL/GenBank/DDBJ whole genome shotgun (WGS) entry which is preliminary data.</text>
</comment>
<protein>
    <submittedName>
        <fullName evidence="11">NADH:flavorubredoxin reductase NorW</fullName>
    </submittedName>
</protein>
<sequence length="381" mass="40938">MQLPVVIIGSGFAGYQLAREFRQLDNQTPVIIVTADNGDDYSKPLISHGFSRRLSADAMIQKRCDALAEELAITILPNTRITSLNAQNKTVSYGDEIIAYRDLVLATGAEAAIPPVRGDGTTQILTLNSLQEYRHASKTIVDKQRVLVIGTGLIGTEIALDLSLANKEVWLVGMTEQLMGHLLPDFISRELQQRFQSSGCQVMTGLTVVELTQSDSGLRVTLSDDRVIEVDAAIAATGLRPRTALANAAGLRINRGICVDACLQTSSPHIYALGDGAEISGTLLPYLQPIALSAKALAKTLAGNRTDVVIPAMPVIIKTPVMPIQLSGETSGAHLSWLVEHTDNGMIAKAYIHEDKMVGYVVTDKQIAQGFSLLAQLRATA</sequence>
<organism evidence="11 12">
    <name type="scientific">Kistimonas scapharcae</name>
    <dbReference type="NCBI Taxonomy" id="1036133"/>
    <lineage>
        <taxon>Bacteria</taxon>
        <taxon>Pseudomonadati</taxon>
        <taxon>Pseudomonadota</taxon>
        <taxon>Gammaproteobacteria</taxon>
        <taxon>Oceanospirillales</taxon>
        <taxon>Endozoicomonadaceae</taxon>
        <taxon>Kistimonas</taxon>
    </lineage>
</organism>
<comment type="similarity">
    <text evidence="3">Belongs to the FAD-dependent oxidoreductase family.</text>
</comment>
<dbReference type="EMBL" id="BAABFL010000133">
    <property type="protein sequence ID" value="GAA4649429.1"/>
    <property type="molecule type" value="Genomic_DNA"/>
</dbReference>
<keyword evidence="5" id="KW-0285">Flavoprotein</keyword>
<comment type="cofactor">
    <cofactor evidence="1">
        <name>FAD</name>
        <dbReference type="ChEBI" id="CHEBI:57692"/>
    </cofactor>
</comment>
<dbReference type="InterPro" id="IPR023753">
    <property type="entry name" value="FAD/NAD-binding_dom"/>
</dbReference>
<keyword evidence="12" id="KW-1185">Reference proteome</keyword>
<dbReference type="SUPFAM" id="SSF51905">
    <property type="entry name" value="FAD/NAD(P)-binding domain"/>
    <property type="match status" value="1"/>
</dbReference>
<keyword evidence="8" id="KW-0520">NAD</keyword>
<evidence type="ECO:0000256" key="4">
    <source>
        <dbReference type="ARBA" id="ARBA00022490"/>
    </source>
</evidence>